<protein>
    <recommendedName>
        <fullName evidence="3">Hypervirulence associated protein TUDOR domain-containing protein</fullName>
    </recommendedName>
</protein>
<gene>
    <name evidence="1" type="ORF">QRB35_17250</name>
</gene>
<name>A0ABT7P3B4_MYCIT</name>
<reference evidence="2" key="1">
    <citation type="submission" date="2023-06" db="EMBL/GenBank/DDBJ databases">
        <title>Itaconate inhibition of nontuberculous mycobacteria.</title>
        <authorList>
            <person name="Spilker T."/>
        </authorList>
    </citation>
    <scope>NUCLEOTIDE SEQUENCE [LARGE SCALE GENOMIC DNA]</scope>
    <source>
        <strain evidence="2">FLAC1071</strain>
    </source>
</reference>
<sequence>MPHLKDERTIVVSGWAGKGVDDIINEGDALRNTHSGETFRVVKVGRHDAVAHSDQYGNQVAIPRHQFVEGHFVKVER</sequence>
<comment type="caution">
    <text evidence="1">The sequence shown here is derived from an EMBL/GenBank/DDBJ whole genome shotgun (WGS) entry which is preliminary data.</text>
</comment>
<organism evidence="1 2">
    <name type="scientific">Mycobacterium intracellulare subsp. chimaera</name>
    <dbReference type="NCBI Taxonomy" id="222805"/>
    <lineage>
        <taxon>Bacteria</taxon>
        <taxon>Bacillati</taxon>
        <taxon>Actinomycetota</taxon>
        <taxon>Actinomycetes</taxon>
        <taxon>Mycobacteriales</taxon>
        <taxon>Mycobacteriaceae</taxon>
        <taxon>Mycobacterium</taxon>
        <taxon>Mycobacterium avium complex (MAC)</taxon>
    </lineage>
</organism>
<accession>A0ABT7P3B4</accession>
<dbReference type="EMBL" id="JASZZX010000016">
    <property type="protein sequence ID" value="MDM3927759.1"/>
    <property type="molecule type" value="Genomic_DNA"/>
</dbReference>
<reference evidence="1 2" key="2">
    <citation type="submission" date="2023-06" db="EMBL/GenBank/DDBJ databases">
        <title>Itaconate inhibition of nontuberculous mycobacteria.</title>
        <authorList>
            <person name="Breen P."/>
            <person name="Zimbric M."/>
            <person name="Caverly L."/>
        </authorList>
    </citation>
    <scope>NUCLEOTIDE SEQUENCE [LARGE SCALE GENOMIC DNA]</scope>
    <source>
        <strain evidence="1 2">FLAC1071</strain>
    </source>
</reference>
<keyword evidence="2" id="KW-1185">Reference proteome</keyword>
<proteinExistence type="predicted"/>
<evidence type="ECO:0000313" key="2">
    <source>
        <dbReference type="Proteomes" id="UP001529272"/>
    </source>
</evidence>
<dbReference type="Proteomes" id="UP001529272">
    <property type="component" value="Unassembled WGS sequence"/>
</dbReference>
<evidence type="ECO:0008006" key="3">
    <source>
        <dbReference type="Google" id="ProtNLM"/>
    </source>
</evidence>
<evidence type="ECO:0000313" key="1">
    <source>
        <dbReference type="EMBL" id="MDM3927759.1"/>
    </source>
</evidence>
<dbReference type="RefSeq" id="WP_069954060.1">
    <property type="nucleotide sequence ID" value="NZ_CP012886.2"/>
</dbReference>